<name>A0A820NAJ3_9BILA</name>
<organism evidence="2 3">
    <name type="scientific">Adineta steineri</name>
    <dbReference type="NCBI Taxonomy" id="433720"/>
    <lineage>
        <taxon>Eukaryota</taxon>
        <taxon>Metazoa</taxon>
        <taxon>Spiralia</taxon>
        <taxon>Gnathifera</taxon>
        <taxon>Rotifera</taxon>
        <taxon>Eurotatoria</taxon>
        <taxon>Bdelloidea</taxon>
        <taxon>Adinetida</taxon>
        <taxon>Adinetidae</taxon>
        <taxon>Adineta</taxon>
    </lineage>
</organism>
<dbReference type="Pfam" id="PF00128">
    <property type="entry name" value="Alpha-amylase"/>
    <property type="match status" value="1"/>
</dbReference>
<comment type="caution">
    <text evidence="2">The sequence shown here is derived from an EMBL/GenBank/DDBJ whole genome shotgun (WGS) entry which is preliminary data.</text>
</comment>
<evidence type="ECO:0000313" key="3">
    <source>
        <dbReference type="Proteomes" id="UP000663844"/>
    </source>
</evidence>
<dbReference type="Gene3D" id="3.90.400.10">
    <property type="entry name" value="Oligo-1,6-glucosidase, Domain 2"/>
    <property type="match status" value="1"/>
</dbReference>
<protein>
    <recommendedName>
        <fullName evidence="1">Glycosyl hydrolase family 13 catalytic domain-containing protein</fullName>
    </recommendedName>
</protein>
<dbReference type="Gene3D" id="3.20.20.80">
    <property type="entry name" value="Glycosidases"/>
    <property type="match status" value="1"/>
</dbReference>
<proteinExistence type="predicted"/>
<feature type="domain" description="Glycosyl hydrolase family 13 catalytic" evidence="1">
    <location>
        <begin position="5"/>
        <end position="106"/>
    </location>
</feature>
<evidence type="ECO:0000313" key="2">
    <source>
        <dbReference type="EMBL" id="CAF4387628.1"/>
    </source>
</evidence>
<dbReference type="InterPro" id="IPR017853">
    <property type="entry name" value="GH"/>
</dbReference>
<evidence type="ECO:0000259" key="1">
    <source>
        <dbReference type="Pfam" id="PF00128"/>
    </source>
</evidence>
<gene>
    <name evidence="2" type="ORF">OXD698_LOCUS50719</name>
</gene>
<dbReference type="InterPro" id="IPR006047">
    <property type="entry name" value="GH13_cat_dom"/>
</dbReference>
<dbReference type="AlphaFoldDB" id="A0A820NAJ3"/>
<dbReference type="InterPro" id="IPR045857">
    <property type="entry name" value="O16G_dom_2"/>
</dbReference>
<reference evidence="2" key="1">
    <citation type="submission" date="2021-02" db="EMBL/GenBank/DDBJ databases">
        <authorList>
            <person name="Nowell W R."/>
        </authorList>
    </citation>
    <scope>NUCLEOTIDE SEQUENCE</scope>
</reference>
<dbReference type="SUPFAM" id="SSF51445">
    <property type="entry name" value="(Trans)glycosidases"/>
    <property type="match status" value="1"/>
</dbReference>
<sequence length="160" mass="19205">MTIDNNQESAWTFNNRKNSFYLHQFNNNHDSIDINYRNNRVFNDMINSFSYWNENFQFDGFNLQGISYTYEDYEYRNETDSFKRTRHLDEDYLLLARIRTEIDKEKILLLDSIDSLSTTNDELLTRYYGDKNGYLGGVQLASLNNFILIDEFQTNITMLF</sequence>
<dbReference type="EMBL" id="CAJOAZ010024791">
    <property type="protein sequence ID" value="CAF4387628.1"/>
    <property type="molecule type" value="Genomic_DNA"/>
</dbReference>
<feature type="non-terminal residue" evidence="2">
    <location>
        <position position="160"/>
    </location>
</feature>
<accession>A0A820NAJ3</accession>
<dbReference type="GO" id="GO:0005975">
    <property type="term" value="P:carbohydrate metabolic process"/>
    <property type="evidence" value="ECO:0007669"/>
    <property type="project" value="InterPro"/>
</dbReference>
<dbReference type="Proteomes" id="UP000663844">
    <property type="component" value="Unassembled WGS sequence"/>
</dbReference>